<dbReference type="FunFam" id="3.20.20.10:FF:000018">
    <property type="entry name" value="Pyridoxal phosphate homeostasis protein"/>
    <property type="match status" value="1"/>
</dbReference>
<dbReference type="PANTHER" id="PTHR10146">
    <property type="entry name" value="PROLINE SYNTHETASE CO-TRANSCRIBED BACTERIAL HOMOLOG PROTEIN"/>
    <property type="match status" value="1"/>
</dbReference>
<proteinExistence type="inferred from homology"/>
<comment type="similarity">
    <text evidence="2 4">Belongs to the pyridoxal phosphate-binding protein YggS/PROSC family.</text>
</comment>
<comment type="caution">
    <text evidence="6">The sequence shown here is derived from an EMBL/GenBank/DDBJ whole genome shotgun (WGS) entry which is preliminary data.</text>
</comment>
<dbReference type="GO" id="GO:0030170">
    <property type="term" value="F:pyridoxal phosphate binding"/>
    <property type="evidence" value="ECO:0007669"/>
    <property type="project" value="UniProtKB-UniRule"/>
</dbReference>
<name>A0A6N7XRR7_9FIRM</name>
<dbReference type="PIRSF" id="PIRSF004848">
    <property type="entry name" value="YBL036c_PLPDEIII"/>
    <property type="match status" value="1"/>
</dbReference>
<evidence type="ECO:0000256" key="3">
    <source>
        <dbReference type="PIRSR" id="PIRSR004848-1"/>
    </source>
</evidence>
<feature type="domain" description="Alanine racemase N-terminal" evidence="5">
    <location>
        <begin position="13"/>
        <end position="231"/>
    </location>
</feature>
<accession>A0A6N7XRR7</accession>
<protein>
    <recommendedName>
        <fullName evidence="2">Pyridoxal phosphate homeostasis protein</fullName>
        <shortName evidence="2">PLP homeostasis protein</shortName>
    </recommendedName>
</protein>
<dbReference type="PANTHER" id="PTHR10146:SF14">
    <property type="entry name" value="PYRIDOXAL PHOSPHATE HOMEOSTASIS PROTEIN"/>
    <property type="match status" value="1"/>
</dbReference>
<dbReference type="HAMAP" id="MF_02087">
    <property type="entry name" value="PLP_homeostasis"/>
    <property type="match status" value="1"/>
</dbReference>
<dbReference type="InterPro" id="IPR029066">
    <property type="entry name" value="PLP-binding_barrel"/>
</dbReference>
<dbReference type="InterPro" id="IPR011078">
    <property type="entry name" value="PyrdxlP_homeostasis"/>
</dbReference>
<organism evidence="6 7">
    <name type="scientific">Tissierella pigra</name>
    <dbReference type="NCBI Taxonomy" id="2607614"/>
    <lineage>
        <taxon>Bacteria</taxon>
        <taxon>Bacillati</taxon>
        <taxon>Bacillota</taxon>
        <taxon>Tissierellia</taxon>
        <taxon>Tissierellales</taxon>
        <taxon>Tissierellaceae</taxon>
        <taxon>Tissierella</taxon>
    </lineage>
</organism>
<dbReference type="Gene3D" id="3.20.20.10">
    <property type="entry name" value="Alanine racemase"/>
    <property type="match status" value="1"/>
</dbReference>
<comment type="function">
    <text evidence="2">Pyridoxal 5'-phosphate (PLP)-binding protein, which is involved in PLP homeostasis.</text>
</comment>
<keyword evidence="1 2" id="KW-0663">Pyridoxal phosphate</keyword>
<dbReference type="Proteomes" id="UP000469523">
    <property type="component" value="Unassembled WGS sequence"/>
</dbReference>
<evidence type="ECO:0000256" key="4">
    <source>
        <dbReference type="RuleBase" id="RU004514"/>
    </source>
</evidence>
<dbReference type="AlphaFoldDB" id="A0A6N7XRR7"/>
<feature type="modified residue" description="N6-(pyridoxal phosphate)lysine" evidence="2 3">
    <location>
        <position position="40"/>
    </location>
</feature>
<reference evidence="6 7" key="1">
    <citation type="submission" date="2019-09" db="EMBL/GenBank/DDBJ databases">
        <title>In-depth cultivation of the pig gut microbiome towards novel bacterial diversity and tailored functional studies.</title>
        <authorList>
            <person name="Wylensek D."/>
            <person name="Hitch T.C.A."/>
            <person name="Clavel T."/>
        </authorList>
    </citation>
    <scope>NUCLEOTIDE SEQUENCE [LARGE SCALE GENOMIC DNA]</scope>
    <source>
        <strain evidence="6 7">WCA3-693-APC-4?</strain>
    </source>
</reference>
<evidence type="ECO:0000259" key="5">
    <source>
        <dbReference type="Pfam" id="PF01168"/>
    </source>
</evidence>
<dbReference type="EMBL" id="VUNQ01000001">
    <property type="protein sequence ID" value="MSU00093.1"/>
    <property type="molecule type" value="Genomic_DNA"/>
</dbReference>
<dbReference type="CDD" id="cd00635">
    <property type="entry name" value="PLPDE_III_YBL036c_like"/>
    <property type="match status" value="1"/>
</dbReference>
<gene>
    <name evidence="6" type="ORF">FYJ83_01255</name>
</gene>
<comment type="cofactor">
    <cofactor evidence="3">
        <name>pyridoxal 5'-phosphate</name>
        <dbReference type="ChEBI" id="CHEBI:597326"/>
    </cofactor>
</comment>
<dbReference type="InterPro" id="IPR001608">
    <property type="entry name" value="Ala_racemase_N"/>
</dbReference>
<sequence length="234" mass="26964">MEGIKISIQDNIQIIEENIEKALRKSGREGEKVELIAVTKTVDINRIKNALDYGIINIGENRVQELELKYNSLGDKINYHMIGHLQTNKVKNIINKTRLVHSLDRLSLAKEIDRRSKNEGIVTEVLLQVNVAEEETKFGLKLNEVLNFLEDVLVFDNIKVRGLMTIAPHVNHEETLRNIFKTLYNLKEDIKSRNYKELSMDYLSMGMSNDYELAIEEGSNMIRVGSNIFGKRNY</sequence>
<evidence type="ECO:0000313" key="7">
    <source>
        <dbReference type="Proteomes" id="UP000469523"/>
    </source>
</evidence>
<dbReference type="RefSeq" id="WP_154438294.1">
    <property type="nucleotide sequence ID" value="NZ_JAHLPJ010000001.1"/>
</dbReference>
<evidence type="ECO:0000256" key="2">
    <source>
        <dbReference type="HAMAP-Rule" id="MF_02087"/>
    </source>
</evidence>
<evidence type="ECO:0000256" key="1">
    <source>
        <dbReference type="ARBA" id="ARBA00022898"/>
    </source>
</evidence>
<dbReference type="Pfam" id="PF01168">
    <property type="entry name" value="Ala_racemase_N"/>
    <property type="match status" value="1"/>
</dbReference>
<evidence type="ECO:0000313" key="6">
    <source>
        <dbReference type="EMBL" id="MSU00093.1"/>
    </source>
</evidence>
<dbReference type="SUPFAM" id="SSF51419">
    <property type="entry name" value="PLP-binding barrel"/>
    <property type="match status" value="1"/>
</dbReference>
<keyword evidence="7" id="KW-1185">Reference proteome</keyword>
<dbReference type="NCBIfam" id="TIGR00044">
    <property type="entry name" value="YggS family pyridoxal phosphate-dependent enzyme"/>
    <property type="match status" value="1"/>
</dbReference>